<evidence type="ECO:0000313" key="1">
    <source>
        <dbReference type="EMBL" id="WGV14630.1"/>
    </source>
</evidence>
<keyword evidence="2" id="KW-1185">Reference proteome</keyword>
<reference evidence="1 2" key="1">
    <citation type="submission" date="2023-04" db="EMBL/GenBank/DDBJ databases">
        <title>YMD61, complete Genome.</title>
        <authorList>
            <person name="Zhang J."/>
        </authorList>
    </citation>
    <scope>NUCLEOTIDE SEQUENCE [LARGE SCALE GENOMIC DNA]</scope>
    <source>
        <strain evidence="1 2">YMD61</strain>
    </source>
</reference>
<evidence type="ECO:0000313" key="2">
    <source>
        <dbReference type="Proteomes" id="UP001230978"/>
    </source>
</evidence>
<gene>
    <name evidence="1" type="ORF">QF092_09965</name>
</gene>
<dbReference type="Proteomes" id="UP001230978">
    <property type="component" value="Chromosome"/>
</dbReference>
<name>A0ABY8Q1K0_9RHOB</name>
<protein>
    <submittedName>
        <fullName evidence="1">DUF2125 domain-containing protein</fullName>
    </submittedName>
</protein>
<organism evidence="1 2">
    <name type="scientific">Fuscovulum ytuae</name>
    <dbReference type="NCBI Taxonomy" id="3042299"/>
    <lineage>
        <taxon>Bacteria</taxon>
        <taxon>Pseudomonadati</taxon>
        <taxon>Pseudomonadota</taxon>
        <taxon>Alphaproteobacteria</taxon>
        <taxon>Rhodobacterales</taxon>
        <taxon>Paracoccaceae</taxon>
        <taxon>Fuscovulum</taxon>
    </lineage>
</organism>
<dbReference type="InterPro" id="IPR018666">
    <property type="entry name" value="DUF2125"/>
</dbReference>
<sequence length="326" mass="35104">MRALLIVVLVVSALWAGYWVVGSQAMERGVTGWFAAQDRGPLTAEQQGITVAGFPNRFDLTVTEPRLSNAETGFGWQAPFAQVFMMTWKPWHIIATLPTEQTISLPLQDLAITSANFQASAVLVPGTDLTLDRSAVAVDTLALRSSAGWDMAAATLRLGLRRAVDRANAQELALEMTTVSSSAGLSSTEDLPEQIDLIRIDSLLGLSAPLDRHMGQTAPTLQDITLREGLIRWGDMVLSASGSVTPATDGTAEGRIDLRVENWRKLVPVLVATGLIGPQQSQTVTRALEILAQQGDDPNVLPLPLTFQNGWMSLGPLPLGPAPRFY</sequence>
<dbReference type="Pfam" id="PF09898">
    <property type="entry name" value="DUF2125"/>
    <property type="match status" value="1"/>
</dbReference>
<dbReference type="EMBL" id="CP124535">
    <property type="protein sequence ID" value="WGV14630.1"/>
    <property type="molecule type" value="Genomic_DNA"/>
</dbReference>
<dbReference type="RefSeq" id="WP_281463753.1">
    <property type="nucleotide sequence ID" value="NZ_CP124535.1"/>
</dbReference>
<proteinExistence type="predicted"/>
<accession>A0ABY8Q1K0</accession>